<feature type="domain" description="DUF4789" evidence="2">
    <location>
        <begin position="68"/>
        <end position="154"/>
    </location>
</feature>
<gene>
    <name evidence="3" type="ORF">ALC56_00498</name>
</gene>
<dbReference type="Proteomes" id="UP000078541">
    <property type="component" value="Unassembled WGS sequence"/>
</dbReference>
<evidence type="ECO:0000313" key="3">
    <source>
        <dbReference type="EMBL" id="KYN45024.1"/>
    </source>
</evidence>
<dbReference type="PANTHER" id="PTHR21177">
    <property type="entry name" value="IP06524P-RELATED"/>
    <property type="match status" value="1"/>
</dbReference>
<dbReference type="AlphaFoldDB" id="A0A195FYX5"/>
<proteinExistence type="predicted"/>
<reference evidence="3 4" key="1">
    <citation type="submission" date="2016-03" db="EMBL/GenBank/DDBJ databases">
        <title>Trachymyrmex septentrionalis WGS genome.</title>
        <authorList>
            <person name="Nygaard S."/>
            <person name="Hu H."/>
            <person name="Boomsma J."/>
            <person name="Zhang G."/>
        </authorList>
    </citation>
    <scope>NUCLEOTIDE SEQUENCE [LARGE SCALE GENOMIC DNA]</scope>
    <source>
        <strain evidence="3">Tsep2-gDNA-1</strain>
        <tissue evidence="3">Whole body</tissue>
    </source>
</reference>
<feature type="signal peptide" evidence="1">
    <location>
        <begin position="1"/>
        <end position="20"/>
    </location>
</feature>
<organism evidence="3 4">
    <name type="scientific">Trachymyrmex septentrionalis</name>
    <dbReference type="NCBI Taxonomy" id="34720"/>
    <lineage>
        <taxon>Eukaryota</taxon>
        <taxon>Metazoa</taxon>
        <taxon>Ecdysozoa</taxon>
        <taxon>Arthropoda</taxon>
        <taxon>Hexapoda</taxon>
        <taxon>Insecta</taxon>
        <taxon>Pterygota</taxon>
        <taxon>Neoptera</taxon>
        <taxon>Endopterygota</taxon>
        <taxon>Hymenoptera</taxon>
        <taxon>Apocrita</taxon>
        <taxon>Aculeata</taxon>
        <taxon>Formicoidea</taxon>
        <taxon>Formicidae</taxon>
        <taxon>Myrmicinae</taxon>
        <taxon>Trachymyrmex</taxon>
    </lineage>
</organism>
<evidence type="ECO:0000259" key="2">
    <source>
        <dbReference type="Pfam" id="PF16033"/>
    </source>
</evidence>
<dbReference type="EMBL" id="KQ981200">
    <property type="protein sequence ID" value="KYN45024.1"/>
    <property type="molecule type" value="Genomic_DNA"/>
</dbReference>
<feature type="non-terminal residue" evidence="3">
    <location>
        <position position="1"/>
    </location>
</feature>
<protein>
    <recommendedName>
        <fullName evidence="2">DUF4789 domain-containing protein</fullName>
    </recommendedName>
</protein>
<accession>A0A195FYX5</accession>
<evidence type="ECO:0000313" key="4">
    <source>
        <dbReference type="Proteomes" id="UP000078541"/>
    </source>
</evidence>
<dbReference type="InterPro" id="IPR031993">
    <property type="entry name" value="DUF4789"/>
</dbReference>
<keyword evidence="1" id="KW-0732">Signal</keyword>
<dbReference type="PANTHER" id="PTHR21177:SF4">
    <property type="entry name" value="IP06524P"/>
    <property type="match status" value="1"/>
</dbReference>
<feature type="chain" id="PRO_5008271693" description="DUF4789 domain-containing protein" evidence="1">
    <location>
        <begin position="21"/>
        <end position="205"/>
    </location>
</feature>
<dbReference type="Pfam" id="PF16033">
    <property type="entry name" value="DUF4789"/>
    <property type="match status" value="1"/>
</dbReference>
<sequence>KMKRLYVGIVFLMYIYMIRGQDLIFPTDEETSHVSGGNSTMRNNFFLYIFVFSQTITERIPVSIPDSCPENMLLYPGNGAKNSWVCDCRPRFLYFPLNDSCYEAYRQGPCSYKNYVVLLKNEVLPRCVENPCSEDSIVPYNGVCYPLRTIGGPCAPTGVLGVSETTFQLECVPLDIAPFMIITTVPKRICPPGSRRSMLGICRKI</sequence>
<name>A0A195FYX5_9HYME</name>
<evidence type="ECO:0000256" key="1">
    <source>
        <dbReference type="SAM" id="SignalP"/>
    </source>
</evidence>
<keyword evidence="4" id="KW-1185">Reference proteome</keyword>